<dbReference type="PIRSF" id="PIRSF015853">
    <property type="entry name" value="Pep_DppA"/>
    <property type="match status" value="1"/>
</dbReference>
<protein>
    <submittedName>
        <fullName evidence="3">Uncharacterized protein</fullName>
    </submittedName>
</protein>
<name>A0A934TL29_9RHOB</name>
<dbReference type="EMBL" id="NHSD01000254">
    <property type="protein sequence ID" value="MBK5927501.1"/>
    <property type="molecule type" value="Genomic_DNA"/>
</dbReference>
<feature type="binding site" evidence="2">
    <location>
        <position position="8"/>
    </location>
    <ligand>
        <name>Zn(2+)</name>
        <dbReference type="ChEBI" id="CHEBI:29105"/>
        <label>2</label>
    </ligand>
</feature>
<gene>
    <name evidence="3" type="ORF">CCR87_09205</name>
</gene>
<keyword evidence="2" id="KW-0862">Zinc</keyword>
<dbReference type="SUPFAM" id="SSF63992">
    <property type="entry name" value="Dipeptide transport protein"/>
    <property type="match status" value="1"/>
</dbReference>
<dbReference type="AlphaFoldDB" id="A0A934TL29"/>
<dbReference type="Pfam" id="PF04951">
    <property type="entry name" value="Peptidase_M55"/>
    <property type="match status" value="1"/>
</dbReference>
<feature type="binding site" evidence="2">
    <location>
        <position position="60"/>
    </location>
    <ligand>
        <name>Zn(2+)</name>
        <dbReference type="ChEBI" id="CHEBI:29105"/>
        <label>2</label>
    </ligand>
</feature>
<feature type="active site" description="Nucleophile" evidence="1">
    <location>
        <position position="117"/>
    </location>
</feature>
<reference evidence="3" key="2">
    <citation type="journal article" date="2020" name="Microorganisms">
        <title>Osmotic Adaptation and Compatible Solute Biosynthesis of Phototrophic Bacteria as Revealed from Genome Analyses.</title>
        <authorList>
            <person name="Imhoff J.F."/>
            <person name="Rahn T."/>
            <person name="Kunzel S."/>
            <person name="Keller A."/>
            <person name="Neulinger S.C."/>
        </authorList>
    </citation>
    <scope>NUCLEOTIDE SEQUENCE</scope>
    <source>
        <strain evidence="3">LMG 28126</strain>
    </source>
</reference>
<keyword evidence="2" id="KW-0479">Metal-binding</keyword>
<proteinExistence type="predicted"/>
<feature type="binding site" evidence="2">
    <location>
        <position position="10"/>
    </location>
    <ligand>
        <name>Zn(2+)</name>
        <dbReference type="ChEBI" id="CHEBI:29105"/>
        <label>1</label>
    </ligand>
</feature>
<evidence type="ECO:0000256" key="1">
    <source>
        <dbReference type="PIRSR" id="PIRSR015853-1"/>
    </source>
</evidence>
<reference evidence="3" key="1">
    <citation type="submission" date="2017-05" db="EMBL/GenBank/DDBJ databases">
        <authorList>
            <person name="Imhoff J.F."/>
            <person name="Rahn T."/>
            <person name="Kuenzel S."/>
            <person name="Neulinger S.C."/>
        </authorList>
    </citation>
    <scope>NUCLEOTIDE SEQUENCE</scope>
    <source>
        <strain evidence="3">LMG 28126</strain>
    </source>
</reference>
<organism evidence="3 4">
    <name type="scientific">Rhodobaculum claviforme</name>
    <dbReference type="NCBI Taxonomy" id="1549854"/>
    <lineage>
        <taxon>Bacteria</taxon>
        <taxon>Pseudomonadati</taxon>
        <taxon>Pseudomonadota</taxon>
        <taxon>Alphaproteobacteria</taxon>
        <taxon>Rhodobacterales</taxon>
        <taxon>Paracoccaceae</taxon>
        <taxon>Rhodobaculum</taxon>
    </lineage>
</organism>
<feature type="binding site" evidence="2">
    <location>
        <position position="8"/>
    </location>
    <ligand>
        <name>Zn(2+)</name>
        <dbReference type="ChEBI" id="CHEBI:29105"/>
        <label>1</label>
    </ligand>
</feature>
<dbReference type="InterPro" id="IPR036177">
    <property type="entry name" value="Peptidase_M55_sf"/>
</dbReference>
<dbReference type="Gene3D" id="3.40.50.10780">
    <property type="entry name" value="Dipeptide transport protein"/>
    <property type="match status" value="1"/>
</dbReference>
<dbReference type="InterPro" id="IPR007035">
    <property type="entry name" value="Peptidase_M55"/>
</dbReference>
<feature type="binding site" evidence="2">
    <location>
        <position position="105"/>
    </location>
    <ligand>
        <name>Zn(2+)</name>
        <dbReference type="ChEBI" id="CHEBI:29105"/>
        <label>2</label>
    </ligand>
</feature>
<dbReference type="Gene3D" id="3.30.1360.130">
    <property type="entry name" value="Dipeptide transport protein"/>
    <property type="match status" value="1"/>
</dbReference>
<keyword evidence="4" id="KW-1185">Reference proteome</keyword>
<comment type="caution">
    <text evidence="3">The sequence shown here is derived from an EMBL/GenBank/DDBJ whole genome shotgun (WGS) entry which is preliminary data.</text>
</comment>
<dbReference type="GO" id="GO:0046872">
    <property type="term" value="F:metal ion binding"/>
    <property type="evidence" value="ECO:0007669"/>
    <property type="project" value="UniProtKB-KW"/>
</dbReference>
<evidence type="ECO:0000313" key="4">
    <source>
        <dbReference type="Proteomes" id="UP000706333"/>
    </source>
</evidence>
<evidence type="ECO:0000256" key="2">
    <source>
        <dbReference type="PIRSR" id="PIRSR015853-2"/>
    </source>
</evidence>
<evidence type="ECO:0000313" key="3">
    <source>
        <dbReference type="EMBL" id="MBK5927501.1"/>
    </source>
</evidence>
<accession>A0A934TL29</accession>
<dbReference type="CDD" id="cd08770">
    <property type="entry name" value="DAP_dppA_3"/>
    <property type="match status" value="1"/>
</dbReference>
<dbReference type="Proteomes" id="UP000706333">
    <property type="component" value="Unassembled WGS sequence"/>
</dbReference>
<dbReference type="InterPro" id="IPR027476">
    <property type="entry name" value="DppA_N"/>
</dbReference>
<sequence>MKVYLSVDIEGCAGITHWDEARKPHPDYAEFREIMTGEALAAIEGARNAGATEIVVKDAHSSARNLILDRLPADIEVIRGWEGDPFCMVQGLDRSFDAVGMIGYHAAAGSEANALAHTLTLAAIEIRLNGAPASEFLVHALAAATVGVPVAFVSGDAGLMAEIAETAPGVTRCAVKQGFGASTRSMTPAGARAAIRDGMARALRNPGSPMPLADHWRLEVTYGDPVLAARHRHYPGARHSGPRTITLETDTYGDVLRALRYVT</sequence>
<feature type="binding site" evidence="2">
    <location>
        <position position="135"/>
    </location>
    <ligand>
        <name>Zn(2+)</name>
        <dbReference type="ChEBI" id="CHEBI:29105"/>
        <label>2</label>
    </ligand>
</feature>